<dbReference type="EMBL" id="JABCKI010006037">
    <property type="protein sequence ID" value="KAG5635703.1"/>
    <property type="molecule type" value="Genomic_DNA"/>
</dbReference>
<evidence type="ECO:0000256" key="2">
    <source>
        <dbReference type="SAM" id="Phobius"/>
    </source>
</evidence>
<dbReference type="Proteomes" id="UP000717328">
    <property type="component" value="Unassembled WGS sequence"/>
</dbReference>
<evidence type="ECO:0000313" key="4">
    <source>
        <dbReference type="Proteomes" id="UP000717328"/>
    </source>
</evidence>
<gene>
    <name evidence="3" type="ORF">H0H81_010351</name>
</gene>
<feature type="compositionally biased region" description="Gly residues" evidence="1">
    <location>
        <begin position="492"/>
        <end position="509"/>
    </location>
</feature>
<feature type="compositionally biased region" description="Low complexity" evidence="1">
    <location>
        <begin position="369"/>
        <end position="383"/>
    </location>
</feature>
<feature type="compositionally biased region" description="Low complexity" evidence="1">
    <location>
        <begin position="295"/>
        <end position="306"/>
    </location>
</feature>
<reference evidence="3" key="1">
    <citation type="submission" date="2021-02" db="EMBL/GenBank/DDBJ databases">
        <authorList>
            <person name="Nieuwenhuis M."/>
            <person name="Van De Peppel L.J.J."/>
        </authorList>
    </citation>
    <scope>NUCLEOTIDE SEQUENCE</scope>
    <source>
        <strain evidence="3">D49</strain>
    </source>
</reference>
<dbReference type="OrthoDB" id="2756615at2759"/>
<proteinExistence type="predicted"/>
<name>A0A9P7FT05_9AGAR</name>
<feature type="compositionally biased region" description="Gly residues" evidence="1">
    <location>
        <begin position="534"/>
        <end position="553"/>
    </location>
</feature>
<dbReference type="AlphaFoldDB" id="A0A9P7FT05"/>
<feature type="compositionally biased region" description="Low complexity" evidence="1">
    <location>
        <begin position="447"/>
        <end position="484"/>
    </location>
</feature>
<accession>A0A9P7FT05</accession>
<comment type="caution">
    <text evidence="3">The sequence shown here is derived from an EMBL/GenBank/DDBJ whole genome shotgun (WGS) entry which is preliminary data.</text>
</comment>
<evidence type="ECO:0000313" key="3">
    <source>
        <dbReference type="EMBL" id="KAG5635703.1"/>
    </source>
</evidence>
<keyword evidence="2" id="KW-1133">Transmembrane helix</keyword>
<evidence type="ECO:0000256" key="1">
    <source>
        <dbReference type="SAM" id="MobiDB-lite"/>
    </source>
</evidence>
<keyword evidence="2" id="KW-0472">Membrane</keyword>
<feature type="transmembrane region" description="Helical" evidence="2">
    <location>
        <begin position="312"/>
        <end position="337"/>
    </location>
</feature>
<evidence type="ECO:0008006" key="5">
    <source>
        <dbReference type="Google" id="ProtNLM"/>
    </source>
</evidence>
<organism evidence="3 4">
    <name type="scientific">Sphagnurus paluster</name>
    <dbReference type="NCBI Taxonomy" id="117069"/>
    <lineage>
        <taxon>Eukaryota</taxon>
        <taxon>Fungi</taxon>
        <taxon>Dikarya</taxon>
        <taxon>Basidiomycota</taxon>
        <taxon>Agaricomycotina</taxon>
        <taxon>Agaricomycetes</taxon>
        <taxon>Agaricomycetidae</taxon>
        <taxon>Agaricales</taxon>
        <taxon>Tricholomatineae</taxon>
        <taxon>Lyophyllaceae</taxon>
        <taxon>Sphagnurus</taxon>
    </lineage>
</organism>
<protein>
    <recommendedName>
        <fullName evidence="5">Transmembrane protein</fullName>
    </recommendedName>
</protein>
<dbReference type="Gene3D" id="2.60.120.260">
    <property type="entry name" value="Galactose-binding domain-like"/>
    <property type="match status" value="1"/>
</dbReference>
<feature type="region of interest" description="Disordered" evidence="1">
    <location>
        <begin position="365"/>
        <end position="583"/>
    </location>
</feature>
<feature type="region of interest" description="Disordered" evidence="1">
    <location>
        <begin position="279"/>
        <end position="306"/>
    </location>
</feature>
<keyword evidence="4" id="KW-1185">Reference proteome</keyword>
<feature type="compositionally biased region" description="Basic and acidic residues" evidence="1">
    <location>
        <begin position="558"/>
        <end position="567"/>
    </location>
</feature>
<sequence length="583" mass="60044">MANIFVDETSDKLALGAGMEDAGTFNSDVFIGGSALAIGDGSVSLSFHGTSAVFYGLVSGETVDAKGPDIGIIVNIDDRDSFVTNVRQQTAIVPFFTTPTLNEGNHNVTLSTPSNILLDYMVVTAGKTTPLAGEQLIVDDSDPAVKYTGLWTRNQSALFSPTETRLPFGNATQQTTALNASVLFSFTGSAISVVGESNTGPGALGLQFTFDGVVFPVVRFAPLAVPNTNFKWYAGSFTPGNHTIQIQVAEAPAGAAFVLDYFMYTPSFASLADQSGSANRAGATGTASDPAATATGGPPSRSGATGSGSGRVAFIGIVFGVVLGVISLLVIASIVACRMKRSRARKQKRQEDPVIVPFKAMFPSHKENASAATSTSTVQTQQQNLPEPTPEFSAQEKRSPSMQKGSRSRSRSRAQDEGAEGSGSGSASGSTSVRRDRPALTLERIPTSHTTSPANTSASAGASAKTSAGTSSQPSASSSSAGPPRRGRERSGSGGTRTRSGGGRSGSGSGMELRRERTRNSTRARGASVDQGNEGAGTSAGGLPAGMGGGVGVGVLDVGDRDSRWDMRSITSSTVPPPYEPRE</sequence>
<keyword evidence="2" id="KW-0812">Transmembrane</keyword>
<reference evidence="3" key="2">
    <citation type="submission" date="2021-10" db="EMBL/GenBank/DDBJ databases">
        <title>Phylogenomics reveals ancestral predisposition of the termite-cultivated fungus Termitomyces towards a domesticated lifestyle.</title>
        <authorList>
            <person name="Auxier B."/>
            <person name="Grum-Grzhimaylo A."/>
            <person name="Cardenas M.E."/>
            <person name="Lodge J.D."/>
            <person name="Laessoe T."/>
            <person name="Pedersen O."/>
            <person name="Smith M.E."/>
            <person name="Kuyper T.W."/>
            <person name="Franco-Molano E.A."/>
            <person name="Baroni T.J."/>
            <person name="Aanen D.K."/>
        </authorList>
    </citation>
    <scope>NUCLEOTIDE SEQUENCE</scope>
    <source>
        <strain evidence="3">D49</strain>
    </source>
</reference>